<organism evidence="9 10">
    <name type="scientific">Actinocorallia herbida</name>
    <dbReference type="NCBI Taxonomy" id="58109"/>
    <lineage>
        <taxon>Bacteria</taxon>
        <taxon>Bacillati</taxon>
        <taxon>Actinomycetota</taxon>
        <taxon>Actinomycetes</taxon>
        <taxon>Streptosporangiales</taxon>
        <taxon>Thermomonosporaceae</taxon>
        <taxon>Actinocorallia</taxon>
    </lineage>
</organism>
<dbReference type="AlphaFoldDB" id="A0A3N1DBV9"/>
<evidence type="ECO:0000256" key="5">
    <source>
        <dbReference type="ARBA" id="ARBA00023136"/>
    </source>
</evidence>
<feature type="compositionally biased region" description="Low complexity" evidence="6">
    <location>
        <begin position="9"/>
        <end position="39"/>
    </location>
</feature>
<evidence type="ECO:0000256" key="6">
    <source>
        <dbReference type="SAM" id="MobiDB-lite"/>
    </source>
</evidence>
<dbReference type="InterPro" id="IPR010432">
    <property type="entry name" value="RDD"/>
</dbReference>
<dbReference type="Proteomes" id="UP000272400">
    <property type="component" value="Unassembled WGS sequence"/>
</dbReference>
<evidence type="ECO:0000256" key="2">
    <source>
        <dbReference type="ARBA" id="ARBA00022475"/>
    </source>
</evidence>
<proteinExistence type="predicted"/>
<keyword evidence="5 7" id="KW-0472">Membrane</keyword>
<feature type="domain" description="RDD" evidence="8">
    <location>
        <begin position="77"/>
        <end position="216"/>
    </location>
</feature>
<reference evidence="9 10" key="1">
    <citation type="submission" date="2018-11" db="EMBL/GenBank/DDBJ databases">
        <title>Sequencing the genomes of 1000 actinobacteria strains.</title>
        <authorList>
            <person name="Klenk H.-P."/>
        </authorList>
    </citation>
    <scope>NUCLEOTIDE SEQUENCE [LARGE SCALE GENOMIC DNA]</scope>
    <source>
        <strain evidence="9 10">DSM 44254</strain>
    </source>
</reference>
<evidence type="ECO:0000256" key="3">
    <source>
        <dbReference type="ARBA" id="ARBA00022692"/>
    </source>
</evidence>
<dbReference type="GO" id="GO:0005886">
    <property type="term" value="C:plasma membrane"/>
    <property type="evidence" value="ECO:0007669"/>
    <property type="project" value="UniProtKB-SubCell"/>
</dbReference>
<sequence>MGTPPPYDPYGQQQPGYGQQQQPGYGQQYPPQQPPAYQATPPPAYPAQPAFPAAAQPPQHGVPQQRYGYAGGAIGDYAHWGSRVAAYIVDGLIVGLIPAIFYGIGIGLSAGTTTIDEYGNVSSSGGSAAGTLLILVGAVIAIAGGLWLVYQEGTTGQTIGKKLVNIRLISEQTSQPIGFGMAFVRKIAHILDGFCYIGFLWPLFDAKKQTFADKVMSTVVVRSH</sequence>
<dbReference type="PANTHER" id="PTHR36115:SF6">
    <property type="entry name" value="PROLINE-RICH ANTIGEN HOMOLOG"/>
    <property type="match status" value="1"/>
</dbReference>
<evidence type="ECO:0000256" key="7">
    <source>
        <dbReference type="SAM" id="Phobius"/>
    </source>
</evidence>
<dbReference type="InterPro" id="IPR051791">
    <property type="entry name" value="Pra-immunoreactive"/>
</dbReference>
<accession>A0A3N1DBV9</accession>
<feature type="region of interest" description="Disordered" evidence="6">
    <location>
        <begin position="1"/>
        <end position="62"/>
    </location>
</feature>
<dbReference type="OrthoDB" id="9793824at2"/>
<comment type="caution">
    <text evidence="9">The sequence shown here is derived from an EMBL/GenBank/DDBJ whole genome shotgun (WGS) entry which is preliminary data.</text>
</comment>
<dbReference type="Pfam" id="PF06271">
    <property type="entry name" value="RDD"/>
    <property type="match status" value="1"/>
</dbReference>
<feature type="compositionally biased region" description="Low complexity" evidence="6">
    <location>
        <begin position="47"/>
        <end position="59"/>
    </location>
</feature>
<keyword evidence="4 7" id="KW-1133">Transmembrane helix</keyword>
<evidence type="ECO:0000259" key="8">
    <source>
        <dbReference type="Pfam" id="PF06271"/>
    </source>
</evidence>
<keyword evidence="2" id="KW-1003">Cell membrane</keyword>
<evidence type="ECO:0000313" key="10">
    <source>
        <dbReference type="Proteomes" id="UP000272400"/>
    </source>
</evidence>
<feature type="transmembrane region" description="Helical" evidence="7">
    <location>
        <begin position="128"/>
        <end position="150"/>
    </location>
</feature>
<comment type="subcellular location">
    <subcellularLocation>
        <location evidence="1">Cell membrane</location>
        <topology evidence="1">Multi-pass membrane protein</topology>
    </subcellularLocation>
</comment>
<dbReference type="EMBL" id="RJKE01000001">
    <property type="protein sequence ID" value="ROO90956.1"/>
    <property type="molecule type" value="Genomic_DNA"/>
</dbReference>
<feature type="transmembrane region" description="Helical" evidence="7">
    <location>
        <begin position="84"/>
        <end position="108"/>
    </location>
</feature>
<evidence type="ECO:0000256" key="4">
    <source>
        <dbReference type="ARBA" id="ARBA00022989"/>
    </source>
</evidence>
<evidence type="ECO:0000313" key="9">
    <source>
        <dbReference type="EMBL" id="ROO90956.1"/>
    </source>
</evidence>
<protein>
    <submittedName>
        <fullName evidence="9">Putative RDD family membrane protein YckC</fullName>
    </submittedName>
</protein>
<evidence type="ECO:0000256" key="1">
    <source>
        <dbReference type="ARBA" id="ARBA00004651"/>
    </source>
</evidence>
<dbReference type="SUPFAM" id="SSF81995">
    <property type="entry name" value="beta-sandwich domain of Sec23/24"/>
    <property type="match status" value="1"/>
</dbReference>
<name>A0A3N1DBV9_9ACTN</name>
<keyword evidence="3 7" id="KW-0812">Transmembrane</keyword>
<dbReference type="PANTHER" id="PTHR36115">
    <property type="entry name" value="PROLINE-RICH ANTIGEN HOMOLOG-RELATED"/>
    <property type="match status" value="1"/>
</dbReference>
<dbReference type="RefSeq" id="WP_123669837.1">
    <property type="nucleotide sequence ID" value="NZ_RJKE01000001.1"/>
</dbReference>
<keyword evidence="10" id="KW-1185">Reference proteome</keyword>
<gene>
    <name evidence="9" type="ORF">EDD29_8698</name>
</gene>